<dbReference type="GO" id="GO:0046872">
    <property type="term" value="F:metal ion binding"/>
    <property type="evidence" value="ECO:0007669"/>
    <property type="project" value="UniProtKB-KW"/>
</dbReference>
<dbReference type="OrthoDB" id="9805905at2"/>
<dbReference type="InterPro" id="IPR039121">
    <property type="entry name" value="NUDT19"/>
</dbReference>
<dbReference type="PATRIC" id="fig|1397108.4.peg.2879"/>
<dbReference type="Pfam" id="PF00293">
    <property type="entry name" value="NUDIX"/>
    <property type="match status" value="1"/>
</dbReference>
<dbReference type="STRING" id="1397108.IMCC12053_2815"/>
<organism evidence="7 8">
    <name type="scientific">Celeribacter marinus</name>
    <dbReference type="NCBI Taxonomy" id="1397108"/>
    <lineage>
        <taxon>Bacteria</taxon>
        <taxon>Pseudomonadati</taxon>
        <taxon>Pseudomonadota</taxon>
        <taxon>Alphaproteobacteria</taxon>
        <taxon>Rhodobacterales</taxon>
        <taxon>Roseobacteraceae</taxon>
        <taxon>Celeribacter</taxon>
    </lineage>
</organism>
<evidence type="ECO:0000256" key="2">
    <source>
        <dbReference type="ARBA" id="ARBA00001946"/>
    </source>
</evidence>
<comment type="cofactor">
    <cofactor evidence="2">
        <name>Mg(2+)</name>
        <dbReference type="ChEBI" id="CHEBI:18420"/>
    </cofactor>
</comment>
<name>A0A0N9ZIC2_9RHOB</name>
<dbReference type="Gene3D" id="3.90.79.10">
    <property type="entry name" value="Nucleoside Triphosphate Pyrophosphohydrolase"/>
    <property type="match status" value="2"/>
</dbReference>
<accession>A0A0N9ZIC2</accession>
<dbReference type="Proteomes" id="UP000064920">
    <property type="component" value="Chromosome"/>
</dbReference>
<keyword evidence="8" id="KW-1185">Reference proteome</keyword>
<dbReference type="CDD" id="cd18870">
    <property type="entry name" value="NUDIX_AcylCoAdiphos_Nudt19"/>
    <property type="match status" value="1"/>
</dbReference>
<dbReference type="PANTHER" id="PTHR12318:SF0">
    <property type="entry name" value="ACYL-COENZYME A DIPHOSPHATASE NUDT19"/>
    <property type="match status" value="1"/>
</dbReference>
<keyword evidence="6" id="KW-0464">Manganese</keyword>
<comment type="cofactor">
    <cofactor evidence="1">
        <name>Mn(2+)</name>
        <dbReference type="ChEBI" id="CHEBI:29035"/>
    </cofactor>
</comment>
<evidence type="ECO:0000256" key="1">
    <source>
        <dbReference type="ARBA" id="ARBA00001936"/>
    </source>
</evidence>
<gene>
    <name evidence="7" type="ORF">IMCC12053_2815</name>
</gene>
<evidence type="ECO:0000256" key="3">
    <source>
        <dbReference type="ARBA" id="ARBA00022723"/>
    </source>
</evidence>
<dbReference type="GO" id="GO:0016818">
    <property type="term" value="F:hydrolase activity, acting on acid anhydrides, in phosphorus-containing anhydrides"/>
    <property type="evidence" value="ECO:0007669"/>
    <property type="project" value="InterPro"/>
</dbReference>
<keyword evidence="5" id="KW-0460">Magnesium</keyword>
<evidence type="ECO:0000256" key="5">
    <source>
        <dbReference type="ARBA" id="ARBA00022842"/>
    </source>
</evidence>
<evidence type="ECO:0000256" key="4">
    <source>
        <dbReference type="ARBA" id="ARBA00022801"/>
    </source>
</evidence>
<dbReference type="KEGG" id="cmar:IMCC12053_2815"/>
<dbReference type="PANTHER" id="PTHR12318">
    <property type="entry name" value="TESTOSTERONE-REGULATED PROTEIN RP2"/>
    <property type="match status" value="1"/>
</dbReference>
<dbReference type="AlphaFoldDB" id="A0A0N9ZIC2"/>
<dbReference type="InterPro" id="IPR000086">
    <property type="entry name" value="NUDIX_hydrolase_dom"/>
</dbReference>
<sequence length="201" mass="21893">MSELPIKDAATVIVIRKSGLDAPRVLLGQRGHGAVFMPGKFVFPGGAVDAADFDTPLHGAMSAVCQARLAREVDPALAHALPVATLRELREETGLVIEDVTGLSFVFRAITPPNRPRRFDARFFLADASLISSDMDDFSRAEDELSHLQWVTLEAARTFDMPSVTRIALREVEAVLRAPLPPAHVPFYDHRGAVGSIRSLV</sequence>
<dbReference type="SUPFAM" id="SSF55811">
    <property type="entry name" value="Nudix"/>
    <property type="match status" value="1"/>
</dbReference>
<protein>
    <submittedName>
        <fullName evidence="7">NTP pyrophosphohydrolase including oxidative damage repair enzyme</fullName>
    </submittedName>
</protein>
<evidence type="ECO:0000313" key="8">
    <source>
        <dbReference type="Proteomes" id="UP000064920"/>
    </source>
</evidence>
<dbReference type="RefSeq" id="WP_062219995.1">
    <property type="nucleotide sequence ID" value="NZ_CP012023.1"/>
</dbReference>
<reference evidence="7 8" key="1">
    <citation type="submission" date="2015-05" db="EMBL/GenBank/DDBJ databases">
        <authorList>
            <person name="Wang D.B."/>
            <person name="Wang M."/>
        </authorList>
    </citation>
    <scope>NUCLEOTIDE SEQUENCE [LARGE SCALE GENOMIC DNA]</scope>
    <source>
        <strain evidence="7 8">IMCC 12053</strain>
    </source>
</reference>
<dbReference type="PROSITE" id="PS51462">
    <property type="entry name" value="NUDIX"/>
    <property type="match status" value="1"/>
</dbReference>
<evidence type="ECO:0000313" key="7">
    <source>
        <dbReference type="EMBL" id="ALI56762.1"/>
    </source>
</evidence>
<evidence type="ECO:0000256" key="6">
    <source>
        <dbReference type="ARBA" id="ARBA00023211"/>
    </source>
</evidence>
<dbReference type="EMBL" id="CP012023">
    <property type="protein sequence ID" value="ALI56762.1"/>
    <property type="molecule type" value="Genomic_DNA"/>
</dbReference>
<keyword evidence="3" id="KW-0479">Metal-binding</keyword>
<keyword evidence="4 7" id="KW-0378">Hydrolase</keyword>
<dbReference type="InterPro" id="IPR015797">
    <property type="entry name" value="NUDIX_hydrolase-like_dom_sf"/>
</dbReference>
<proteinExistence type="predicted"/>